<accession>A0AAV0XBP4</accession>
<name>A0AAV0XBP4_9HEMI</name>
<sequence>MNRKSPYPQKFREKWKNNVLLKDWIEEVEEKTLVKCKFCKSTMSARLADLSAHAHTKKHLKSSEPFSCNRQNKLPFKAVSNDTKLKSATLEANMSLFVNSHCAISSVDHLSELIKLCFKGNNVADYVQLHRTKCTGILRNIIFPYFKINLKEDIGSSVYSLLLDESTDISVIKQLGVCIIYYSQSKKSIVTTFLSLIELESGTAVSVVKGVKECILMYDLNILNMQGIGCDNASVMVGQHSGVFTLLKKEVQHLVLVRCICHSVQLAVSAAVSNYLPDYLEFLLAETYNWFAHSTSRQLSYKTLFNNLNNGIDPLKIVRVSSTRWLSIEVAVSRVLDQWVGSFKRTFQGSWQRR</sequence>
<reference evidence="1 2" key="1">
    <citation type="submission" date="2023-01" db="EMBL/GenBank/DDBJ databases">
        <authorList>
            <person name="Whitehead M."/>
        </authorList>
    </citation>
    <scope>NUCLEOTIDE SEQUENCE [LARGE SCALE GENOMIC DNA]</scope>
</reference>
<keyword evidence="2" id="KW-1185">Reference proteome</keyword>
<proteinExistence type="predicted"/>
<comment type="caution">
    <text evidence="1">The sequence shown here is derived from an EMBL/GenBank/DDBJ whole genome shotgun (WGS) entry which is preliminary data.</text>
</comment>
<dbReference type="EMBL" id="CARXXK010000004">
    <property type="protein sequence ID" value="CAI6365618.1"/>
    <property type="molecule type" value="Genomic_DNA"/>
</dbReference>
<dbReference type="PANTHER" id="PTHR37162">
    <property type="entry name" value="HAT FAMILY DIMERISATION DOMAINCONTAINING PROTEIN-RELATED"/>
    <property type="match status" value="1"/>
</dbReference>
<evidence type="ECO:0008006" key="3">
    <source>
        <dbReference type="Google" id="ProtNLM"/>
    </source>
</evidence>
<dbReference type="InterPro" id="IPR012337">
    <property type="entry name" value="RNaseH-like_sf"/>
</dbReference>
<evidence type="ECO:0000313" key="1">
    <source>
        <dbReference type="EMBL" id="CAI6365618.1"/>
    </source>
</evidence>
<protein>
    <recommendedName>
        <fullName evidence="3">DUF4371 domain-containing protein</fullName>
    </recommendedName>
</protein>
<dbReference type="PANTHER" id="PTHR37162:SF1">
    <property type="entry name" value="BED-TYPE DOMAIN-CONTAINING PROTEIN"/>
    <property type="match status" value="1"/>
</dbReference>
<evidence type="ECO:0000313" key="2">
    <source>
        <dbReference type="Proteomes" id="UP001160148"/>
    </source>
</evidence>
<gene>
    <name evidence="1" type="ORF">MEUPH1_LOCUS20312</name>
</gene>
<organism evidence="1 2">
    <name type="scientific">Macrosiphum euphorbiae</name>
    <name type="common">potato aphid</name>
    <dbReference type="NCBI Taxonomy" id="13131"/>
    <lineage>
        <taxon>Eukaryota</taxon>
        <taxon>Metazoa</taxon>
        <taxon>Ecdysozoa</taxon>
        <taxon>Arthropoda</taxon>
        <taxon>Hexapoda</taxon>
        <taxon>Insecta</taxon>
        <taxon>Pterygota</taxon>
        <taxon>Neoptera</taxon>
        <taxon>Paraneoptera</taxon>
        <taxon>Hemiptera</taxon>
        <taxon>Sternorrhyncha</taxon>
        <taxon>Aphidomorpha</taxon>
        <taxon>Aphidoidea</taxon>
        <taxon>Aphididae</taxon>
        <taxon>Macrosiphini</taxon>
        <taxon>Macrosiphum</taxon>
    </lineage>
</organism>
<dbReference type="AlphaFoldDB" id="A0AAV0XBP4"/>
<dbReference type="Proteomes" id="UP001160148">
    <property type="component" value="Unassembled WGS sequence"/>
</dbReference>
<dbReference type="SUPFAM" id="SSF53098">
    <property type="entry name" value="Ribonuclease H-like"/>
    <property type="match status" value="1"/>
</dbReference>